<name>A0A835K207_9ROSI</name>
<feature type="domain" description="VQ" evidence="2">
    <location>
        <begin position="46"/>
        <end position="69"/>
    </location>
</feature>
<keyword evidence="4" id="KW-1185">Reference proteome</keyword>
<sequence length="144" mass="16028">MKSSMSRKLQYPAPAPLVVSKNSSKIKKRVVPNQGRSSPVIVYLKSPDIIHVRPEDFMGTVQRLTGKAETFSSATSSPSPTSCAPWFVADHHDTMKTGSPSRRGVRATRFRGSSSNNSSSEFYFIFITRNNLLINEKDSEFQSK</sequence>
<evidence type="ECO:0000259" key="2">
    <source>
        <dbReference type="Pfam" id="PF05678"/>
    </source>
</evidence>
<organism evidence="3 4">
    <name type="scientific">Salix dunnii</name>
    <dbReference type="NCBI Taxonomy" id="1413687"/>
    <lineage>
        <taxon>Eukaryota</taxon>
        <taxon>Viridiplantae</taxon>
        <taxon>Streptophyta</taxon>
        <taxon>Embryophyta</taxon>
        <taxon>Tracheophyta</taxon>
        <taxon>Spermatophyta</taxon>
        <taxon>Magnoliopsida</taxon>
        <taxon>eudicotyledons</taxon>
        <taxon>Gunneridae</taxon>
        <taxon>Pentapetalae</taxon>
        <taxon>rosids</taxon>
        <taxon>fabids</taxon>
        <taxon>Malpighiales</taxon>
        <taxon>Salicaceae</taxon>
        <taxon>Saliceae</taxon>
        <taxon>Salix</taxon>
    </lineage>
</organism>
<dbReference type="PANTHER" id="PTHR33143:SF63">
    <property type="entry name" value="F16F4.1 PROTEIN"/>
    <property type="match status" value="1"/>
</dbReference>
<reference evidence="3 4" key="1">
    <citation type="submission" date="2020-10" db="EMBL/GenBank/DDBJ databases">
        <title>Plant Genome Project.</title>
        <authorList>
            <person name="Zhang R.-G."/>
        </authorList>
    </citation>
    <scope>NUCLEOTIDE SEQUENCE [LARGE SCALE GENOMIC DNA]</scope>
    <source>
        <strain evidence="3">FAFU-HL-1</strain>
        <tissue evidence="3">Leaf</tissue>
    </source>
</reference>
<dbReference type="InterPro" id="IPR039607">
    <property type="entry name" value="VQ_8/17/18/20/21/25"/>
</dbReference>
<protein>
    <recommendedName>
        <fullName evidence="2">VQ domain-containing protein</fullName>
    </recommendedName>
</protein>
<dbReference type="EMBL" id="JADGMS010000006">
    <property type="protein sequence ID" value="KAF9680769.1"/>
    <property type="molecule type" value="Genomic_DNA"/>
</dbReference>
<feature type="region of interest" description="Disordered" evidence="1">
    <location>
        <begin position="93"/>
        <end position="117"/>
    </location>
</feature>
<dbReference type="Pfam" id="PF05678">
    <property type="entry name" value="VQ"/>
    <property type="match status" value="1"/>
</dbReference>
<evidence type="ECO:0000313" key="3">
    <source>
        <dbReference type="EMBL" id="KAF9680769.1"/>
    </source>
</evidence>
<dbReference type="Proteomes" id="UP000657918">
    <property type="component" value="Unassembled WGS sequence"/>
</dbReference>
<dbReference type="GO" id="GO:0005634">
    <property type="term" value="C:nucleus"/>
    <property type="evidence" value="ECO:0007669"/>
    <property type="project" value="TreeGrafter"/>
</dbReference>
<evidence type="ECO:0000313" key="4">
    <source>
        <dbReference type="Proteomes" id="UP000657918"/>
    </source>
</evidence>
<gene>
    <name evidence="3" type="ORF">SADUNF_Sadunf06G0156000</name>
</gene>
<dbReference type="AlphaFoldDB" id="A0A835K207"/>
<proteinExistence type="predicted"/>
<dbReference type="PANTHER" id="PTHR33143">
    <property type="entry name" value="F16F4.1 PROTEIN-RELATED"/>
    <property type="match status" value="1"/>
</dbReference>
<evidence type="ECO:0000256" key="1">
    <source>
        <dbReference type="SAM" id="MobiDB-lite"/>
    </source>
</evidence>
<accession>A0A835K207</accession>
<comment type="caution">
    <text evidence="3">The sequence shown here is derived from an EMBL/GenBank/DDBJ whole genome shotgun (WGS) entry which is preliminary data.</text>
</comment>
<dbReference type="InterPro" id="IPR008889">
    <property type="entry name" value="VQ"/>
</dbReference>
<dbReference type="OrthoDB" id="1518325at2759"/>